<accession>A0A7C5Y9F8</accession>
<evidence type="ECO:0000313" key="7">
    <source>
        <dbReference type="EMBL" id="HHR40878.1"/>
    </source>
</evidence>
<dbReference type="InterPro" id="IPR039428">
    <property type="entry name" value="NUOK/Mnh_C1-like"/>
</dbReference>
<organism evidence="7">
    <name type="scientific">Caldiarchaeum subterraneum</name>
    <dbReference type="NCBI Taxonomy" id="311458"/>
    <lineage>
        <taxon>Archaea</taxon>
        <taxon>Nitrososphaerota</taxon>
        <taxon>Candidatus Caldarchaeales</taxon>
        <taxon>Candidatus Caldarchaeaceae</taxon>
        <taxon>Candidatus Caldarchaeum</taxon>
    </lineage>
</organism>
<evidence type="ECO:0000256" key="6">
    <source>
        <dbReference type="SAM" id="Phobius"/>
    </source>
</evidence>
<dbReference type="AlphaFoldDB" id="A0A7C5Y9F8"/>
<dbReference type="EMBL" id="DRXS01000191">
    <property type="protein sequence ID" value="HHR40878.1"/>
    <property type="molecule type" value="Genomic_DNA"/>
</dbReference>
<gene>
    <name evidence="7" type="ORF">ENM42_03510</name>
</gene>
<evidence type="ECO:0008006" key="8">
    <source>
        <dbReference type="Google" id="ProtNLM"/>
    </source>
</evidence>
<sequence length="109" mass="11537">MNSLFAVVIGVLFGIAVYCIRQHNVVKLVIGLGILSNAINLTIVAVGFRGVSAPILGLEAPYADPLVQAMTLTAIVIGFGVTSFALVLAYSLIRSENSVEVDEYKKLKG</sequence>
<comment type="subcellular location">
    <subcellularLocation>
        <location evidence="1">Cell membrane</location>
        <topology evidence="1">Multi-pass membrane protein</topology>
    </subcellularLocation>
</comment>
<dbReference type="Gene3D" id="1.10.287.3510">
    <property type="match status" value="1"/>
</dbReference>
<keyword evidence="5 6" id="KW-0472">Membrane</keyword>
<evidence type="ECO:0000256" key="2">
    <source>
        <dbReference type="ARBA" id="ARBA00022475"/>
    </source>
</evidence>
<dbReference type="InterPro" id="IPR050601">
    <property type="entry name" value="CPA3_antiporter_subunitC"/>
</dbReference>
<keyword evidence="2" id="KW-1003">Cell membrane</keyword>
<reference evidence="7" key="1">
    <citation type="journal article" date="2020" name="mSystems">
        <title>Genome- and Community-Level Interaction Insights into Carbon Utilization and Element Cycling Functions of Hydrothermarchaeota in Hydrothermal Sediment.</title>
        <authorList>
            <person name="Zhou Z."/>
            <person name="Liu Y."/>
            <person name="Xu W."/>
            <person name="Pan J."/>
            <person name="Luo Z.H."/>
            <person name="Li M."/>
        </authorList>
    </citation>
    <scope>NUCLEOTIDE SEQUENCE [LARGE SCALE GENOMIC DNA]</scope>
    <source>
        <strain evidence="7">SpSt-1084</strain>
    </source>
</reference>
<dbReference type="PANTHER" id="PTHR34583">
    <property type="entry name" value="ANTIPORTER SUBUNIT MNHC2-RELATED"/>
    <property type="match status" value="1"/>
</dbReference>
<comment type="caution">
    <text evidence="7">The sequence shown here is derived from an EMBL/GenBank/DDBJ whole genome shotgun (WGS) entry which is preliminary data.</text>
</comment>
<evidence type="ECO:0000256" key="3">
    <source>
        <dbReference type="ARBA" id="ARBA00022692"/>
    </source>
</evidence>
<proteinExistence type="predicted"/>
<feature type="transmembrane region" description="Helical" evidence="6">
    <location>
        <begin position="69"/>
        <end position="93"/>
    </location>
</feature>
<protein>
    <recommendedName>
        <fullName evidence="8">Multicomponent Na+:H+ antiporter subunit C</fullName>
    </recommendedName>
</protein>
<evidence type="ECO:0000256" key="4">
    <source>
        <dbReference type="ARBA" id="ARBA00022989"/>
    </source>
</evidence>
<evidence type="ECO:0000256" key="5">
    <source>
        <dbReference type="ARBA" id="ARBA00023136"/>
    </source>
</evidence>
<evidence type="ECO:0000256" key="1">
    <source>
        <dbReference type="ARBA" id="ARBA00004651"/>
    </source>
</evidence>
<dbReference type="Pfam" id="PF00420">
    <property type="entry name" value="Oxidored_q2"/>
    <property type="match status" value="1"/>
</dbReference>
<keyword evidence="4 6" id="KW-1133">Transmembrane helix</keyword>
<name>A0A7C5Y9F8_CALS0</name>
<dbReference type="PANTHER" id="PTHR34583:SF2">
    <property type="entry name" value="ANTIPORTER SUBUNIT MNHC2-RELATED"/>
    <property type="match status" value="1"/>
</dbReference>
<feature type="transmembrane region" description="Helical" evidence="6">
    <location>
        <begin position="29"/>
        <end position="48"/>
    </location>
</feature>
<keyword evidence="3 6" id="KW-0812">Transmembrane</keyword>
<dbReference type="GO" id="GO:0005886">
    <property type="term" value="C:plasma membrane"/>
    <property type="evidence" value="ECO:0007669"/>
    <property type="project" value="UniProtKB-SubCell"/>
</dbReference>